<protein>
    <submittedName>
        <fullName evidence="1">Uncharacterized protein</fullName>
    </submittedName>
</protein>
<sequence length="132" mass="15389">MKYLFLILFSAIGIQCTVKNETAYFDHRFVVIDAKIFKIEEKSNMIVYHFKNTKLAGIFASEKKCDQSLKSWKKIKLNKSYKLILSPMIIANTRASAFDITINGDFIWSSDMKEKYYDNCNNVCGNKIYEIK</sequence>
<organism evidence="1 2">
    <name type="scientific">Chryseobacterium gambrini</name>
    <dbReference type="NCBI Taxonomy" id="373672"/>
    <lineage>
        <taxon>Bacteria</taxon>
        <taxon>Pseudomonadati</taxon>
        <taxon>Bacteroidota</taxon>
        <taxon>Flavobacteriia</taxon>
        <taxon>Flavobacteriales</taxon>
        <taxon>Weeksellaceae</taxon>
        <taxon>Chryseobacterium group</taxon>
        <taxon>Chryseobacterium</taxon>
    </lineage>
</organism>
<evidence type="ECO:0000313" key="1">
    <source>
        <dbReference type="EMBL" id="MDN4013386.1"/>
    </source>
</evidence>
<evidence type="ECO:0000313" key="2">
    <source>
        <dbReference type="Proteomes" id="UP001225933"/>
    </source>
</evidence>
<comment type="caution">
    <text evidence="1">The sequence shown here is derived from an EMBL/GenBank/DDBJ whole genome shotgun (WGS) entry which is preliminary data.</text>
</comment>
<dbReference type="Proteomes" id="UP001225933">
    <property type="component" value="Unassembled WGS sequence"/>
</dbReference>
<gene>
    <name evidence="1" type="ORF">QX233_12995</name>
</gene>
<accession>A0AAJ1VL24</accession>
<name>A0AAJ1VL24_9FLAO</name>
<proteinExistence type="predicted"/>
<dbReference type="RefSeq" id="WP_214590034.1">
    <property type="nucleotide sequence ID" value="NZ_JAUHGV010000015.1"/>
</dbReference>
<reference evidence="1" key="1">
    <citation type="submission" date="2023-06" db="EMBL/GenBank/DDBJ databases">
        <title>Two Chryseobacterium gambrini strains from China.</title>
        <authorList>
            <person name="Zeng J."/>
            <person name="Wu Y."/>
        </authorList>
    </citation>
    <scope>NUCLEOTIDE SEQUENCE</scope>
    <source>
        <strain evidence="1">SQ219</strain>
    </source>
</reference>
<dbReference type="EMBL" id="JAUHGV010000015">
    <property type="protein sequence ID" value="MDN4013386.1"/>
    <property type="molecule type" value="Genomic_DNA"/>
</dbReference>
<dbReference type="AlphaFoldDB" id="A0AAJ1VL24"/>